<gene>
    <name evidence="2" type="ORF">UCRPC4_g06140</name>
</gene>
<name>A0A0G2DY06_PHACM</name>
<comment type="caution">
    <text evidence="2">The sequence shown here is derived from an EMBL/GenBank/DDBJ whole genome shotgun (WGS) entry which is preliminary data.</text>
</comment>
<dbReference type="Proteomes" id="UP000053317">
    <property type="component" value="Unassembled WGS sequence"/>
</dbReference>
<protein>
    <submittedName>
        <fullName evidence="2">Putative alpha beta-hydrolase</fullName>
    </submittedName>
</protein>
<dbReference type="GO" id="GO:0016787">
    <property type="term" value="F:hydrolase activity"/>
    <property type="evidence" value="ECO:0007669"/>
    <property type="project" value="UniProtKB-KW"/>
</dbReference>
<evidence type="ECO:0000313" key="2">
    <source>
        <dbReference type="EMBL" id="KKY15772.1"/>
    </source>
</evidence>
<accession>A0A0G2DY06</accession>
<keyword evidence="2" id="KW-0378">Hydrolase</keyword>
<proteinExistence type="predicted"/>
<dbReference type="InterPro" id="IPR013094">
    <property type="entry name" value="AB_hydrolase_3"/>
</dbReference>
<dbReference type="InterPro" id="IPR029058">
    <property type="entry name" value="AB_hydrolase_fold"/>
</dbReference>
<dbReference type="EMBL" id="LCWF01000174">
    <property type="protein sequence ID" value="KKY15772.1"/>
    <property type="molecule type" value="Genomic_DNA"/>
</dbReference>
<dbReference type="Pfam" id="PF07859">
    <property type="entry name" value="Abhydrolase_3"/>
    <property type="match status" value="1"/>
</dbReference>
<dbReference type="Gene3D" id="3.40.50.1820">
    <property type="entry name" value="alpha/beta hydrolase"/>
    <property type="match status" value="1"/>
</dbReference>
<evidence type="ECO:0000259" key="1">
    <source>
        <dbReference type="Pfam" id="PF07859"/>
    </source>
</evidence>
<dbReference type="OrthoDB" id="408631at2759"/>
<keyword evidence="3" id="KW-1185">Reference proteome</keyword>
<sequence length="312" mass="35182">MAPNSTGPPKEVDLSEFVDPHILAKYERESGMIGFLEHMFSQDVPPPVPRDVSIETIREQHQLFRLPNWLDTTGWERVIDHEIISEDGAKIPARIYYPDPMKYGDGPYPVHLNYHGTAKASATKLNVNPDSMSIGGISAGGAISVVLQHLARVLQHLARNAGIPLKLCLLAVTPTTEGLAYSDYTDSPFQSFHEFNKDPILPWAQTKYFGSHCMPKDKLPELKAMWPDWWFSPLRATNWDGLCDTFIRTAEIDMLRDECEAYGVKLIAGGTKVTFKRYIGVPHLFMYFPFLQPAKQFDLDAIEALKRAHGLI</sequence>
<organism evidence="2 3">
    <name type="scientific">Phaeomoniella chlamydospora</name>
    <name type="common">Phaeoacremonium chlamydosporum</name>
    <dbReference type="NCBI Taxonomy" id="158046"/>
    <lineage>
        <taxon>Eukaryota</taxon>
        <taxon>Fungi</taxon>
        <taxon>Dikarya</taxon>
        <taxon>Ascomycota</taxon>
        <taxon>Pezizomycotina</taxon>
        <taxon>Eurotiomycetes</taxon>
        <taxon>Chaetothyriomycetidae</taxon>
        <taxon>Phaeomoniellales</taxon>
        <taxon>Phaeomoniellaceae</taxon>
        <taxon>Phaeomoniella</taxon>
    </lineage>
</organism>
<reference evidence="2 3" key="1">
    <citation type="submission" date="2015-05" db="EMBL/GenBank/DDBJ databases">
        <title>Distinctive expansion of gene families associated with plant cell wall degradation and secondary metabolism in the genomes of grapevine trunk pathogens.</title>
        <authorList>
            <person name="Lawrence D.P."/>
            <person name="Travadon R."/>
            <person name="Rolshausen P.E."/>
            <person name="Baumgartner K."/>
        </authorList>
    </citation>
    <scope>NUCLEOTIDE SEQUENCE [LARGE SCALE GENOMIC DNA]</scope>
    <source>
        <strain evidence="2">UCRPC4</strain>
    </source>
</reference>
<feature type="domain" description="Alpha/beta hydrolase fold-3" evidence="1">
    <location>
        <begin position="120"/>
        <end position="286"/>
    </location>
</feature>
<evidence type="ECO:0000313" key="3">
    <source>
        <dbReference type="Proteomes" id="UP000053317"/>
    </source>
</evidence>
<dbReference type="AlphaFoldDB" id="A0A0G2DY06"/>
<dbReference type="SUPFAM" id="SSF53474">
    <property type="entry name" value="alpha/beta-Hydrolases"/>
    <property type="match status" value="1"/>
</dbReference>
<reference evidence="2 3" key="2">
    <citation type="submission" date="2015-05" db="EMBL/GenBank/DDBJ databases">
        <authorList>
            <person name="Morales-Cruz A."/>
            <person name="Amrine K.C."/>
            <person name="Cantu D."/>
        </authorList>
    </citation>
    <scope>NUCLEOTIDE SEQUENCE [LARGE SCALE GENOMIC DNA]</scope>
    <source>
        <strain evidence="2">UCRPC4</strain>
    </source>
</reference>